<feature type="compositionally biased region" description="Polar residues" evidence="13">
    <location>
        <begin position="470"/>
        <end position="479"/>
    </location>
</feature>
<name>A0A074WRU6_9PEZI</name>
<comment type="subcellular location">
    <subcellularLocation>
        <location evidence="1">Endoplasmic reticulum membrane</location>
        <topology evidence="1">Peripheral membrane protein</topology>
    </subcellularLocation>
    <subcellularLocation>
        <location evidence="2">Preautophagosomal structure membrane</location>
        <topology evidence="2">Peripheral membrane protein</topology>
    </subcellularLocation>
</comment>
<dbReference type="STRING" id="1043004.A0A074WRU6"/>
<dbReference type="GO" id="GO:0034727">
    <property type="term" value="P:piecemeal microautophagy of the nucleus"/>
    <property type="evidence" value="ECO:0007669"/>
    <property type="project" value="TreeGrafter"/>
</dbReference>
<dbReference type="InterPro" id="IPR026849">
    <property type="entry name" value="ATG2"/>
</dbReference>
<keyword evidence="15" id="KW-1185">Reference proteome</keyword>
<feature type="compositionally biased region" description="Basic and acidic residues" evidence="13">
    <location>
        <begin position="107"/>
        <end position="121"/>
    </location>
</feature>
<sequence length="1795" mass="197688">MASWMPAYFQKRLLRTALSRIALLDVDSLDLDSLGVNIGRTSTVELKHVGLRVQELSALLQLPPNIRLHVARVLSLRLTVPANFFQQSIIAEVDGIEVHIAADVPAEHHDDADDAKAPEHRKTNRRIQSPAASFQESSQPVEEKLDLEARYMAKSSLSDTSDDLGTGISLGLPAMVASFLQGIVDRVQVRIKDVNIRLSLHESTPGPSPIIFIANLANIQVNAAAPYAADTDTDPQVSAGKRRHIALEGLSVHYVREERFAHTRTSMADLFASYTSSATSRKEEHKGDTLSKPEPALAESGVLPHMNFPAYAHLSDSDSESLPDEMTQSTASFDIRNGPDLTESVVYSHAEAESMYLSAVGPGPAQGTRTSPNLRALPGGWNSVIDDDEDLDLPFLSQHLNQQSDSNFEDRALTPTLRNQSPVHERQPEVESQGVSLAYISKELLVMHRLNIGIRQAPRASRPAHKAEDSISQSSMTTSAFQQTPGAFSIYAEGGRSSVRFNAPATDEAARVSEDSEAMDTTIEIEATPIKLQLDADVEISNHPPPAEVGLKIGNLIFTAGSNIIFSFDTTKQQSEKRSAQNAITVTSVTRTTIQGQSVRRIEADLLPLHVDLDLVKFDEDFETLGGMIGIVEMSSSLLSSEYFAKKQEVSAPPRRGVRFREPLPDVSAEPEIKFGARLEGFDIKLASKSCSLELQASTTKVIHRQAGVKVTIEALSLTMPTTNTLTRRSNLDISVRMVQVVYKPTPLQQDLSHLISLVTPSKNKYENDDDILVDTLIRQRRKGSVLNVHVSSFQTYVHEWDFVPHLQLLGGELSKLSAVTKYLPEDDTPGVLFLIKLADSQIRVPINEQFGLMNVSLKNIQVAHVGLPALTALSTGDVRLGPVGGHHIIHEMLSGACTEEYPMLMLRMVGDEVEPVVKVKLFNICVEYDVPTLLSLTSTQTALEVEQKAQDLAASLLENPNPGPKKTSPPVSDVSKSSGIVNKKLAIDVLLHGCALGLQPTELRSKGLLLLEDTKFGTSVPPDESFEAVLNIRQATLYVADHEAVLSPDSLISPTSSSQPNHSLRLQNNLLDRGYVSVSSIRSAQATVCVLEDDLNHDKFVDVELRDEFFLLETCADSTQTLISVLNGLSPPAIANDDPKFRPQPHHGLMTLDDMVNSFSGDAFVKPGHAPSALFDAEMDLPLAEEDSLMVGSDITSGLYEAMHADMGLDDEDFYSGAHEQQKRFPVQVRVRDVNIIWNLYDGYDWRRTREAITQAVEEVEMKLEERKSSRRRSNTLEDDTETVIGDCLFNSIYIGVPSAREPADLRHSISNLINQGNEAASETESYATTGISRPSQADLSRQKRLRKKRLRLQRGASHKLGFELKGVSLDFLIHPAGSSEVQSSIDVRVTNFEIYDHVPTSTWKKFLTLHNDKKNMREMMKPMIHLELLNVRPVPELVATEMTLRVSVLPLRLHVDQDALEFMTRFFDFKDDSSKPADIAVEPPFIQRLEVNTVSLCLDYKPKKVDYVGLRGGRMSEFKNFVTLEKADIKLKHAIIYGLRGFDTLHDTLSDIWTPDVIHNQLRGVLAGIGMTRPLVELGIGIRDIVAVPVAEIRKDGFKVRSVQKGAVKALSTTSSGFARLIAKVAIGTGTRLQDIEDMLSPAQRSVSNQASSNVEEEYEQPLPRAVSNYADQPLGVLQGLHSARRYLERDLTTAKDAIIAVQGDFMASGTAAGAAKAVMRHAPTILLQPVIGVSRAVGQTFKGVGNQVDREHVKKSEDVSPFSFPYLFSLEPLFFVTRLVCVGFCAIAKLFF</sequence>
<feature type="compositionally biased region" description="Basic and acidic residues" evidence="13">
    <location>
        <begin position="280"/>
        <end position="291"/>
    </location>
</feature>
<feature type="region of interest" description="Disordered" evidence="13">
    <location>
        <begin position="107"/>
        <end position="141"/>
    </location>
</feature>
<proteinExistence type="inferred from homology"/>
<evidence type="ECO:0000256" key="9">
    <source>
        <dbReference type="ARBA" id="ARBA00023136"/>
    </source>
</evidence>
<dbReference type="OrthoDB" id="18982at2759"/>
<evidence type="ECO:0000256" key="1">
    <source>
        <dbReference type="ARBA" id="ARBA00004406"/>
    </source>
</evidence>
<evidence type="ECO:0000256" key="4">
    <source>
        <dbReference type="ARBA" id="ARBA00018070"/>
    </source>
</evidence>
<dbReference type="GO" id="GO:0034045">
    <property type="term" value="C:phagophore assembly site membrane"/>
    <property type="evidence" value="ECO:0007669"/>
    <property type="project" value="UniProtKB-SubCell"/>
</dbReference>
<dbReference type="GeneID" id="25409204"/>
<comment type="catalytic activity">
    <reaction evidence="12">
        <text>a 1,2-diacyl-sn-glycero-3-phosphocholine(in) = a 1,2-diacyl-sn-glycero-3-phosphocholine(out)</text>
        <dbReference type="Rhea" id="RHEA:38571"/>
        <dbReference type="ChEBI" id="CHEBI:57643"/>
    </reaction>
</comment>
<comment type="catalytic activity">
    <reaction evidence="11">
        <text>a 1,2-diacyl-sn-glycero-3-phosphoethanolamine(in) = a 1,2-diacyl-sn-glycero-3-phosphoethanolamine(out)</text>
        <dbReference type="Rhea" id="RHEA:38895"/>
        <dbReference type="ChEBI" id="CHEBI:64612"/>
    </reaction>
</comment>
<dbReference type="GO" id="GO:0061723">
    <property type="term" value="P:glycophagy"/>
    <property type="evidence" value="ECO:0007669"/>
    <property type="project" value="TreeGrafter"/>
</dbReference>
<evidence type="ECO:0000256" key="7">
    <source>
        <dbReference type="ARBA" id="ARBA00023006"/>
    </source>
</evidence>
<dbReference type="Pfam" id="PF13329">
    <property type="entry name" value="ATG2_CAD"/>
    <property type="match status" value="1"/>
</dbReference>
<dbReference type="GO" id="GO:0043495">
    <property type="term" value="F:protein-membrane adaptor activity"/>
    <property type="evidence" value="ECO:0007669"/>
    <property type="project" value="TreeGrafter"/>
</dbReference>
<keyword evidence="9" id="KW-0472">Membrane</keyword>
<dbReference type="PANTHER" id="PTHR13190:SF1">
    <property type="entry name" value="AUTOPHAGY-RELATED 2, ISOFORM A"/>
    <property type="match status" value="1"/>
</dbReference>
<dbReference type="GO" id="GO:0006869">
    <property type="term" value="P:lipid transport"/>
    <property type="evidence" value="ECO:0007669"/>
    <property type="project" value="UniProtKB-KW"/>
</dbReference>
<organism evidence="14 15">
    <name type="scientific">Aureobasidium namibiae CBS 147.97</name>
    <dbReference type="NCBI Taxonomy" id="1043004"/>
    <lineage>
        <taxon>Eukaryota</taxon>
        <taxon>Fungi</taxon>
        <taxon>Dikarya</taxon>
        <taxon>Ascomycota</taxon>
        <taxon>Pezizomycotina</taxon>
        <taxon>Dothideomycetes</taxon>
        <taxon>Dothideomycetidae</taxon>
        <taxon>Dothideales</taxon>
        <taxon>Saccotheciaceae</taxon>
        <taxon>Aureobasidium</taxon>
    </lineage>
</organism>
<feature type="region of interest" description="Disordered" evidence="13">
    <location>
        <begin position="1319"/>
        <end position="1341"/>
    </location>
</feature>
<feature type="compositionally biased region" description="Polar residues" evidence="13">
    <location>
        <begin position="126"/>
        <end position="140"/>
    </location>
</feature>
<evidence type="ECO:0000256" key="3">
    <source>
        <dbReference type="ARBA" id="ARBA00009714"/>
    </source>
</evidence>
<feature type="region of interest" description="Disordered" evidence="13">
    <location>
        <begin position="457"/>
        <end position="479"/>
    </location>
</feature>
<feature type="region of interest" description="Disordered" evidence="13">
    <location>
        <begin position="314"/>
        <end position="337"/>
    </location>
</feature>
<protein>
    <recommendedName>
        <fullName evidence="4">Autophagy-related protein 2</fullName>
    </recommendedName>
</protein>
<evidence type="ECO:0000313" key="14">
    <source>
        <dbReference type="EMBL" id="KEQ75910.1"/>
    </source>
</evidence>
<accession>A0A074WRU6</accession>
<feature type="region of interest" description="Disordered" evidence="13">
    <location>
        <begin position="957"/>
        <end position="977"/>
    </location>
</feature>
<feature type="region of interest" description="Disordered" evidence="13">
    <location>
        <begin position="276"/>
        <end position="295"/>
    </location>
</feature>
<evidence type="ECO:0000256" key="6">
    <source>
        <dbReference type="ARBA" id="ARBA00022824"/>
    </source>
</evidence>
<dbReference type="GO" id="GO:0032266">
    <property type="term" value="F:phosphatidylinositol-3-phosphate binding"/>
    <property type="evidence" value="ECO:0007669"/>
    <property type="project" value="TreeGrafter"/>
</dbReference>
<comment type="similarity">
    <text evidence="3">Belongs to the ATG2 family.</text>
</comment>
<dbReference type="GO" id="GO:0000045">
    <property type="term" value="P:autophagosome assembly"/>
    <property type="evidence" value="ECO:0007669"/>
    <property type="project" value="TreeGrafter"/>
</dbReference>
<dbReference type="Proteomes" id="UP000027730">
    <property type="component" value="Unassembled WGS sequence"/>
</dbReference>
<evidence type="ECO:0000256" key="8">
    <source>
        <dbReference type="ARBA" id="ARBA00023055"/>
    </source>
</evidence>
<keyword evidence="7" id="KW-0072">Autophagy</keyword>
<comment type="catalytic activity">
    <reaction evidence="10">
        <text>a 1,2-diacyl-sn-glycero-3-phospho-L-serine(in) = a 1,2-diacyl-sn-glycero-3-phospho-L-serine(out)</text>
        <dbReference type="Rhea" id="RHEA:38663"/>
        <dbReference type="ChEBI" id="CHEBI:57262"/>
    </reaction>
</comment>
<evidence type="ECO:0000256" key="13">
    <source>
        <dbReference type="SAM" id="MobiDB-lite"/>
    </source>
</evidence>
<keyword evidence="8" id="KW-0445">Lipid transport</keyword>
<dbReference type="RefSeq" id="XP_013430009.1">
    <property type="nucleotide sequence ID" value="XM_013574555.1"/>
</dbReference>
<evidence type="ECO:0000256" key="11">
    <source>
        <dbReference type="ARBA" id="ARBA00024615"/>
    </source>
</evidence>
<evidence type="ECO:0000256" key="12">
    <source>
        <dbReference type="ARBA" id="ARBA00024631"/>
    </source>
</evidence>
<dbReference type="GO" id="GO:0000422">
    <property type="term" value="P:autophagy of mitochondrion"/>
    <property type="evidence" value="ECO:0007669"/>
    <property type="project" value="TreeGrafter"/>
</dbReference>
<evidence type="ECO:0000256" key="2">
    <source>
        <dbReference type="ARBA" id="ARBA00004623"/>
    </source>
</evidence>
<evidence type="ECO:0000313" key="15">
    <source>
        <dbReference type="Proteomes" id="UP000027730"/>
    </source>
</evidence>
<gene>
    <name evidence="14" type="ORF">M436DRAFT_39489</name>
</gene>
<keyword evidence="5" id="KW-0813">Transport</keyword>
<dbReference type="HOGENOM" id="CLU_000626_1_0_1"/>
<reference evidence="14 15" key="1">
    <citation type="journal article" date="2014" name="BMC Genomics">
        <title>Genome sequencing of four Aureobasidium pullulans varieties: biotechnological potential, stress tolerance, and description of new species.</title>
        <authorList>
            <person name="Gostin Ar C."/>
            <person name="Ohm R.A."/>
            <person name="Kogej T."/>
            <person name="Sonjak S."/>
            <person name="Turk M."/>
            <person name="Zajc J."/>
            <person name="Zalar P."/>
            <person name="Grube M."/>
            <person name="Sun H."/>
            <person name="Han J."/>
            <person name="Sharma A."/>
            <person name="Chiniquy J."/>
            <person name="Ngan C.Y."/>
            <person name="Lipzen A."/>
            <person name="Barry K."/>
            <person name="Grigoriev I.V."/>
            <person name="Gunde-Cimerman N."/>
        </authorList>
    </citation>
    <scope>NUCLEOTIDE SEQUENCE [LARGE SCALE GENOMIC DNA]</scope>
    <source>
        <strain evidence="14 15">CBS 147.97</strain>
    </source>
</reference>
<keyword evidence="6" id="KW-0256">Endoplasmic reticulum</keyword>
<evidence type="ECO:0000256" key="10">
    <source>
        <dbReference type="ARBA" id="ARBA00024479"/>
    </source>
</evidence>
<evidence type="ECO:0000256" key="5">
    <source>
        <dbReference type="ARBA" id="ARBA00022448"/>
    </source>
</evidence>
<dbReference type="GO" id="GO:0061908">
    <property type="term" value="C:phagophore"/>
    <property type="evidence" value="ECO:0007669"/>
    <property type="project" value="TreeGrafter"/>
</dbReference>
<dbReference type="GO" id="GO:0005789">
    <property type="term" value="C:endoplasmic reticulum membrane"/>
    <property type="evidence" value="ECO:0007669"/>
    <property type="project" value="UniProtKB-SubCell"/>
</dbReference>
<dbReference type="GO" id="GO:0061709">
    <property type="term" value="P:reticulophagy"/>
    <property type="evidence" value="ECO:0007669"/>
    <property type="project" value="TreeGrafter"/>
</dbReference>
<dbReference type="EMBL" id="KL584704">
    <property type="protein sequence ID" value="KEQ75910.1"/>
    <property type="molecule type" value="Genomic_DNA"/>
</dbReference>
<dbReference type="PANTHER" id="PTHR13190">
    <property type="entry name" value="AUTOPHAGY-RELATED 2, ISOFORM A"/>
    <property type="match status" value="1"/>
</dbReference>